<gene>
    <name evidence="2" type="ORF">ACFO5Q_01320</name>
</gene>
<dbReference type="InterPro" id="IPR010634">
    <property type="entry name" value="DUF1223"/>
</dbReference>
<accession>A0ABV8U7N4</accession>
<organism evidence="2 3">
    <name type="scientific">Kordiimonas lipolytica</name>
    <dbReference type="NCBI Taxonomy" id="1662421"/>
    <lineage>
        <taxon>Bacteria</taxon>
        <taxon>Pseudomonadati</taxon>
        <taxon>Pseudomonadota</taxon>
        <taxon>Alphaproteobacteria</taxon>
        <taxon>Kordiimonadales</taxon>
        <taxon>Kordiimonadaceae</taxon>
        <taxon>Kordiimonas</taxon>
    </lineage>
</organism>
<dbReference type="SUPFAM" id="SSF52833">
    <property type="entry name" value="Thioredoxin-like"/>
    <property type="match status" value="1"/>
</dbReference>
<reference evidence="3" key="1">
    <citation type="journal article" date="2019" name="Int. J. Syst. Evol. Microbiol.">
        <title>The Global Catalogue of Microorganisms (GCM) 10K type strain sequencing project: providing services to taxonomists for standard genome sequencing and annotation.</title>
        <authorList>
            <consortium name="The Broad Institute Genomics Platform"/>
            <consortium name="The Broad Institute Genome Sequencing Center for Infectious Disease"/>
            <person name="Wu L."/>
            <person name="Ma J."/>
        </authorList>
    </citation>
    <scope>NUCLEOTIDE SEQUENCE [LARGE SCALE GENOMIC DNA]</scope>
    <source>
        <strain evidence="3">CGMCC 1.15304</strain>
    </source>
</reference>
<dbReference type="Pfam" id="PF06764">
    <property type="entry name" value="DUF1223"/>
    <property type="match status" value="1"/>
</dbReference>
<evidence type="ECO:0000256" key="1">
    <source>
        <dbReference type="SAM" id="SignalP"/>
    </source>
</evidence>
<feature type="chain" id="PRO_5047106764" evidence="1">
    <location>
        <begin position="20"/>
        <end position="252"/>
    </location>
</feature>
<dbReference type="PANTHER" id="PTHR36057:SF1">
    <property type="entry name" value="LIPOPROTEIN LIPID ATTACHMENT SITE-LIKE PROTEIN, PUTATIVE (DUF1223)-RELATED"/>
    <property type="match status" value="1"/>
</dbReference>
<dbReference type="InterPro" id="IPR036249">
    <property type="entry name" value="Thioredoxin-like_sf"/>
</dbReference>
<dbReference type="PANTHER" id="PTHR36057">
    <property type="match status" value="1"/>
</dbReference>
<proteinExistence type="predicted"/>
<keyword evidence="3" id="KW-1185">Reference proteome</keyword>
<feature type="signal peptide" evidence="1">
    <location>
        <begin position="1"/>
        <end position="19"/>
    </location>
</feature>
<dbReference type="Proteomes" id="UP001595776">
    <property type="component" value="Unassembled WGS sequence"/>
</dbReference>
<name>A0ABV8U7N4_9PROT</name>
<evidence type="ECO:0000313" key="2">
    <source>
        <dbReference type="EMBL" id="MFC4346483.1"/>
    </source>
</evidence>
<comment type="caution">
    <text evidence="2">The sequence shown here is derived from an EMBL/GenBank/DDBJ whole genome shotgun (WGS) entry which is preliminary data.</text>
</comment>
<evidence type="ECO:0000313" key="3">
    <source>
        <dbReference type="Proteomes" id="UP001595776"/>
    </source>
</evidence>
<keyword evidence="1" id="KW-0732">Signal</keyword>
<sequence>MRKWLILLALFATGFSASADDAKAPRLTVIELFTSQGCSSCPPADAALRSLRGRPGILTLSWAVDYWDRLGWEDTFAHPHNSMRQAAYNKRLGRGGVFTPQMILDGRVQCVGSKPEKVRASIDKARAIERPVITPALAETADGKVELTLPAANVGDMVSVRVVWFLSDATVQIGDGENQGRSLHYTNVVRTSDILMDWKGDAKTVMLDPADGLKAGADHVAILLQDDYGHGPIVGAASMAIGQASTTAASAR</sequence>
<dbReference type="EMBL" id="JBHSCR010000001">
    <property type="protein sequence ID" value="MFC4346483.1"/>
    <property type="molecule type" value="Genomic_DNA"/>
</dbReference>
<dbReference type="RefSeq" id="WP_068151089.1">
    <property type="nucleotide sequence ID" value="NZ_JBHSCR010000001.1"/>
</dbReference>
<protein>
    <submittedName>
        <fullName evidence="2">DUF1223 domain-containing protein</fullName>
    </submittedName>
</protein>